<keyword evidence="3" id="KW-1185">Reference proteome</keyword>
<evidence type="ECO:0000256" key="1">
    <source>
        <dbReference type="ARBA" id="ARBA00022737"/>
    </source>
</evidence>
<dbReference type="GO" id="GO:0006511">
    <property type="term" value="P:ubiquitin-dependent protein catabolic process"/>
    <property type="evidence" value="ECO:0007669"/>
    <property type="project" value="TreeGrafter"/>
</dbReference>
<dbReference type="SUPFAM" id="SSF50985">
    <property type="entry name" value="RCC1/BLIP-II"/>
    <property type="match status" value="1"/>
</dbReference>
<accession>A0A376BC61</accession>
<organism evidence="2 3">
    <name type="scientific">Saccharomycodes ludwigii</name>
    <dbReference type="NCBI Taxonomy" id="36035"/>
    <lineage>
        <taxon>Eukaryota</taxon>
        <taxon>Fungi</taxon>
        <taxon>Dikarya</taxon>
        <taxon>Ascomycota</taxon>
        <taxon>Saccharomycotina</taxon>
        <taxon>Saccharomycetes</taxon>
        <taxon>Saccharomycodales</taxon>
        <taxon>Saccharomycodaceae</taxon>
        <taxon>Saccharomycodes</taxon>
    </lineage>
</organism>
<name>A0A376BC61_9ASCO</name>
<evidence type="ECO:0008006" key="4">
    <source>
        <dbReference type="Google" id="ProtNLM"/>
    </source>
</evidence>
<dbReference type="VEuPathDB" id="FungiDB:SCODWIG_03943"/>
<dbReference type="AlphaFoldDB" id="A0A376BC61"/>
<sequence length="503" mass="56328">MENINLGLNHDNDLNHPTTTFTSCFGNQLCNSITHNKTCTKCFILNKIDFKLTLEHKNAKPRKVVCGGNHSFILFDTGLLFACGDNNEGQCGICSPSSTVLKTWTFIRDDVLDITCGWEFTVIATLLNNSCESSTIDIVNNTTKKICIKSCGVGLKGELGYGMEIKKSKKLNRDWLDVMEINVHPENYKNSIQTIIKLYGSLNNVLVYDGINDVWYGWGANRKNQLLVDNTGAKNLYKPTVLETLSINRGNDKIDIDANDLTYKLDHLVSMGKDFICLIKSENMANVNNLILQGTMLQNYGEKMKNTLKENINSSKDVIVYNRSMWSSLHLIVCKKNNAASSYHQLLSIGNGNHGQLSLNGRLFLNQNNVITKFEVGSEHGIIVVRDLSAALPSSPPSPQDSTNTSCATIINKNVEKVYCFGWGEHGNCGPIQKKDKNNDIMDDLNLVYETPKLSMSKKESIEFVSRSEEHTSELQSHTTISYAVFCLKKKKKIHHNHSHPHI</sequence>
<dbReference type="Gene3D" id="2.130.10.30">
    <property type="entry name" value="Regulator of chromosome condensation 1/beta-lactamase-inhibitor protein II"/>
    <property type="match status" value="2"/>
</dbReference>
<reference evidence="3" key="1">
    <citation type="submission" date="2018-06" db="EMBL/GenBank/DDBJ databases">
        <authorList>
            <person name="Guldener U."/>
        </authorList>
    </citation>
    <scope>NUCLEOTIDE SEQUENCE [LARGE SCALE GENOMIC DNA]</scope>
    <source>
        <strain evidence="3">UTAD17</strain>
    </source>
</reference>
<dbReference type="Pfam" id="PF13540">
    <property type="entry name" value="RCC1_2"/>
    <property type="match status" value="1"/>
</dbReference>
<evidence type="ECO:0000313" key="3">
    <source>
        <dbReference type="Proteomes" id="UP000262825"/>
    </source>
</evidence>
<evidence type="ECO:0000313" key="2">
    <source>
        <dbReference type="EMBL" id="SSD62181.1"/>
    </source>
</evidence>
<protein>
    <recommendedName>
        <fullName evidence="4">Protein ATS1</fullName>
    </recommendedName>
</protein>
<proteinExistence type="predicted"/>
<dbReference type="Proteomes" id="UP000262825">
    <property type="component" value="Unassembled WGS sequence"/>
</dbReference>
<keyword evidence="1" id="KW-0677">Repeat</keyword>
<dbReference type="PANTHER" id="PTHR45622">
    <property type="entry name" value="UBIQUITIN-PROTEIN LIGASE E3A-RELATED"/>
    <property type="match status" value="1"/>
</dbReference>
<dbReference type="GO" id="GO:0005737">
    <property type="term" value="C:cytoplasm"/>
    <property type="evidence" value="ECO:0007669"/>
    <property type="project" value="TreeGrafter"/>
</dbReference>
<dbReference type="InterPro" id="IPR009091">
    <property type="entry name" value="RCC1/BLIP-II"/>
</dbReference>
<dbReference type="InterPro" id="IPR051709">
    <property type="entry name" value="Ub-ligase/GTPase-reg"/>
</dbReference>
<gene>
    <name evidence="2" type="ORF">SCODWIG_03943</name>
</gene>
<dbReference type="EMBL" id="UFAJ01001225">
    <property type="protein sequence ID" value="SSD62181.1"/>
    <property type="molecule type" value="Genomic_DNA"/>
</dbReference>
<dbReference type="GO" id="GO:0016567">
    <property type="term" value="P:protein ubiquitination"/>
    <property type="evidence" value="ECO:0007669"/>
    <property type="project" value="TreeGrafter"/>
</dbReference>
<dbReference type="GO" id="GO:0061630">
    <property type="term" value="F:ubiquitin protein ligase activity"/>
    <property type="evidence" value="ECO:0007669"/>
    <property type="project" value="TreeGrafter"/>
</dbReference>
<dbReference type="PANTHER" id="PTHR45622:SF70">
    <property type="entry name" value="SECRETION-REGULATING GUANINE NUCLEOTIDE EXCHANGE FACTOR"/>
    <property type="match status" value="1"/>
</dbReference>